<organism evidence="3 4">
    <name type="scientific">Bowmanella denitrificans</name>
    <dbReference type="NCBI Taxonomy" id="366582"/>
    <lineage>
        <taxon>Bacteria</taxon>
        <taxon>Pseudomonadati</taxon>
        <taxon>Pseudomonadota</taxon>
        <taxon>Gammaproteobacteria</taxon>
        <taxon>Alteromonadales</taxon>
        <taxon>Alteromonadaceae</taxon>
        <taxon>Bowmanella</taxon>
    </lineage>
</organism>
<dbReference type="PANTHER" id="PTHR34068:SF1">
    <property type="entry name" value="UPF0145 PROTEIN YBJQ"/>
    <property type="match status" value="1"/>
</dbReference>
<dbReference type="InterPro" id="IPR002765">
    <property type="entry name" value="UPF0145_YbjQ-like"/>
</dbReference>
<dbReference type="EMBL" id="BAAAEI010000014">
    <property type="protein sequence ID" value="GAA0359987.1"/>
    <property type="molecule type" value="Genomic_DNA"/>
</dbReference>
<dbReference type="RefSeq" id="WP_102795081.1">
    <property type="nucleotide sequence ID" value="NZ_BAAAEI010000014.1"/>
</dbReference>
<sequence length="107" mass="11323">MIISTTHHLDGKEVEAYLGIVVGEAVMGANLFSDLFASIRDIVGGRSGSYEDELTKARKIAFAELEAEARALGANAVLAVDIDYQVVGSKGSMLMVSISGTAVRYRG</sequence>
<dbReference type="PANTHER" id="PTHR34068">
    <property type="entry name" value="UPF0145 PROTEIN YBJQ"/>
    <property type="match status" value="1"/>
</dbReference>
<name>A0ABN0XBD4_9ALTE</name>
<dbReference type="InterPro" id="IPR035439">
    <property type="entry name" value="UPF0145_dom_sf"/>
</dbReference>
<evidence type="ECO:0000313" key="4">
    <source>
        <dbReference type="Proteomes" id="UP001501757"/>
    </source>
</evidence>
<gene>
    <name evidence="3" type="ORF">GCM10009092_25240</name>
</gene>
<dbReference type="Proteomes" id="UP001501757">
    <property type="component" value="Unassembled WGS sequence"/>
</dbReference>
<proteinExistence type="inferred from homology"/>
<evidence type="ECO:0000313" key="3">
    <source>
        <dbReference type="EMBL" id="GAA0359987.1"/>
    </source>
</evidence>
<protein>
    <recommendedName>
        <fullName evidence="2">UPF0145 protein GCM10009092_25240</fullName>
    </recommendedName>
</protein>
<comment type="caution">
    <text evidence="3">The sequence shown here is derived from an EMBL/GenBank/DDBJ whole genome shotgun (WGS) entry which is preliminary data.</text>
</comment>
<dbReference type="HAMAP" id="MF_00338">
    <property type="entry name" value="UPF0145"/>
    <property type="match status" value="1"/>
</dbReference>
<evidence type="ECO:0000256" key="1">
    <source>
        <dbReference type="ARBA" id="ARBA00010751"/>
    </source>
</evidence>
<accession>A0ABN0XBD4</accession>
<reference evidence="3 4" key="1">
    <citation type="journal article" date="2019" name="Int. J. Syst. Evol. Microbiol.">
        <title>The Global Catalogue of Microorganisms (GCM) 10K type strain sequencing project: providing services to taxonomists for standard genome sequencing and annotation.</title>
        <authorList>
            <consortium name="The Broad Institute Genomics Platform"/>
            <consortium name="The Broad Institute Genome Sequencing Center for Infectious Disease"/>
            <person name="Wu L."/>
            <person name="Ma J."/>
        </authorList>
    </citation>
    <scope>NUCLEOTIDE SEQUENCE [LARGE SCALE GENOMIC DNA]</scope>
    <source>
        <strain evidence="3 4">JCM 13378</strain>
    </source>
</reference>
<dbReference type="Gene3D" id="3.30.110.70">
    <property type="entry name" value="Hypothetical protein apc22750. Chain B"/>
    <property type="match status" value="1"/>
</dbReference>
<dbReference type="Pfam" id="PF01906">
    <property type="entry name" value="YbjQ_1"/>
    <property type="match status" value="1"/>
</dbReference>
<dbReference type="SUPFAM" id="SSF117782">
    <property type="entry name" value="YbjQ-like"/>
    <property type="match status" value="1"/>
</dbReference>
<evidence type="ECO:0000256" key="2">
    <source>
        <dbReference type="HAMAP-Rule" id="MF_00338"/>
    </source>
</evidence>
<comment type="similarity">
    <text evidence="1 2">Belongs to the UPF0145 family.</text>
</comment>
<dbReference type="NCBIfam" id="NF002776">
    <property type="entry name" value="PRK02877.1"/>
    <property type="match status" value="1"/>
</dbReference>
<keyword evidence="4" id="KW-1185">Reference proteome</keyword>